<feature type="compositionally biased region" description="Low complexity" evidence="2">
    <location>
        <begin position="22"/>
        <end position="44"/>
    </location>
</feature>
<evidence type="ECO:0000256" key="1">
    <source>
        <dbReference type="ARBA" id="ARBA00006854"/>
    </source>
</evidence>
<dbReference type="PANTHER" id="PTHR22100:SF13">
    <property type="entry name" value="WINGS APART-LIKE PROTEIN HOMOLOG"/>
    <property type="match status" value="1"/>
</dbReference>
<feature type="region of interest" description="Disordered" evidence="2">
    <location>
        <begin position="430"/>
        <end position="483"/>
    </location>
</feature>
<evidence type="ECO:0000313" key="4">
    <source>
        <dbReference type="EMBL" id="CDI54823.1"/>
    </source>
</evidence>
<comment type="similarity">
    <text evidence="1">Belongs to the WAPL family.</text>
</comment>
<dbReference type="Pfam" id="PF07814">
    <property type="entry name" value="WAPL"/>
    <property type="match status" value="1"/>
</dbReference>
<feature type="compositionally biased region" description="Polar residues" evidence="2">
    <location>
        <begin position="262"/>
        <end position="272"/>
    </location>
</feature>
<sequence length="1154" mass="123749">MDRPSSLRLKQTITYGKRNQRAGSAHLSPAAAKATLAATSSSGSSDDDAGSSNPQRRRVDKTDLSPRIKSNGATNVSPKHKLQQRPIIDNISPQSKPSSRATNGASAAGPAATTPTGLRQSSSSRAALTSTSHSTPQSFPSLGSSSNGLSSAKSLPQRLPQRPARAASPSASKSERRPSACTLSAKRSASTSPRKQSSVSPSKRVARSRTPSRPAQDLASLFDAIEPTLPHPRNPFARSESQPTVQLHLDDAQASFGAADSFANSPLQSPTLPSIGLEDARLLSPGTQSSPSKRPRMADRMAPRAERSTKSKVDEIAEALNTSRRGSLRRTETAPSAISDTGSIGLFASDGERPNPFRVPEEEVKSAHLPDAGSGRIYTASQADSQSQEGASLALGARRLAGIKQNSATNARRTYGLQRSFLADQAEENLLSESAPLPTSSAASRTMEEEIEAELRGQDATSTPSYRPSAPVASRLPDPASAAPRESYAELLKKWGEGADDIEWDESQDPTLNLKSITSLRSQGELRRFNDDLEYLISGLDASQGLSIRKSSAVELIRLLCGRPDIGNLNDDADNADQDVEDLLASAQSAGFLRKLKASDLITRLFDLFKGAEAGEGVDDVLDAAIAVYVAKLLKTASSAEALARERWSDLHATLRELLARASRASRHRKDGFALLRLHELKQHKITTRSDRKILDELQAIARISKLFVSGAKSWTLRNLVLAACCSLIILPRRLLTETAINDLLVGEDGAEDRTCLFTSVLNVLISEGDKAQKRLTDFAKGLALVSAAVVEAIPDLETVDICIRFLDKGMDALYLELDQAVPASNETLNALQHLISFAIQAAPFGARSPAEDADFGHTGASPTRALQVLCALFKTLLDLSQVDANWSESLASSRPLQASIMRAFLLSHRSAVRLRQKTVTINSSKRSKAKSQGLKSDSDSTWKLDVALFNDVVHLSLAVLTNLLIKQLDKARDILESVQLEPGCWGRRSCLISCTCEDRLYALRLLARLFFETRIAAASDDDSDAAYLSNSIATAIAQYAVGGPARLKACRAVLDVELPSSESKGSGGVTVIKADGFETLLDAVEEFAVVHEAALNAGRLRAVEAVVGQDQMLDDGEETKLVKDEDEGDSSNPVAMEAGQLIKDLAVTLRQMA</sequence>
<protein>
    <recommendedName>
        <fullName evidence="3">Wings apart-like protein C-terminal domain-containing protein</fullName>
    </recommendedName>
</protein>
<accession>A0A077R6Z3</accession>
<dbReference type="EMBL" id="HG529628">
    <property type="protein sequence ID" value="CDI54823.1"/>
    <property type="molecule type" value="Genomic_DNA"/>
</dbReference>
<dbReference type="InterPro" id="IPR011989">
    <property type="entry name" value="ARM-like"/>
</dbReference>
<name>A0A077R6Z3_9BASI</name>
<dbReference type="Gene3D" id="1.25.10.10">
    <property type="entry name" value="Leucine-rich Repeat Variant"/>
    <property type="match status" value="1"/>
</dbReference>
<evidence type="ECO:0000259" key="3">
    <source>
        <dbReference type="Pfam" id="PF07814"/>
    </source>
</evidence>
<dbReference type="InterPro" id="IPR022771">
    <property type="entry name" value="WAPL_C"/>
</dbReference>
<dbReference type="PANTHER" id="PTHR22100">
    <property type="entry name" value="WINGS APART-LIKE PROTEIN HOMOLOG"/>
    <property type="match status" value="1"/>
</dbReference>
<feature type="domain" description="Wings apart-like protein C-terminal" evidence="3">
    <location>
        <begin position="514"/>
        <end position="557"/>
    </location>
</feature>
<dbReference type="InterPro" id="IPR039874">
    <property type="entry name" value="WAPL"/>
</dbReference>
<reference evidence="4" key="1">
    <citation type="journal article" date="2014" name="Genome Biol. Evol.">
        <title>Gene Loss Rather Than Gene Gain Is Associated with a Host Jump from Monocots to Dicots in the Smut Fungus Melanopsichium pennsylvanicum.</title>
        <authorList>
            <person name="Sharma R."/>
            <person name="Mishra B."/>
            <person name="Runge F."/>
            <person name="Thines M."/>
        </authorList>
    </citation>
    <scope>NUCLEOTIDE SEQUENCE</scope>
    <source>
        <strain evidence="4">4</strain>
    </source>
</reference>
<proteinExistence type="inferred from homology"/>
<dbReference type="AlphaFoldDB" id="A0A077R6Z3"/>
<feature type="compositionally biased region" description="Polar residues" evidence="2">
    <location>
        <begin position="333"/>
        <end position="342"/>
    </location>
</feature>
<organism evidence="4">
    <name type="scientific">Melanopsichium pennsylvanicum 4</name>
    <dbReference type="NCBI Taxonomy" id="1398559"/>
    <lineage>
        <taxon>Eukaryota</taxon>
        <taxon>Fungi</taxon>
        <taxon>Dikarya</taxon>
        <taxon>Basidiomycota</taxon>
        <taxon>Ustilaginomycotina</taxon>
        <taxon>Ustilaginomycetes</taxon>
        <taxon>Ustilaginales</taxon>
        <taxon>Ustilaginaceae</taxon>
        <taxon>Melanopsichium</taxon>
    </lineage>
</organism>
<feature type="region of interest" description="Disordered" evidence="2">
    <location>
        <begin position="1"/>
        <end position="219"/>
    </location>
</feature>
<feature type="region of interest" description="Disordered" evidence="2">
    <location>
        <begin position="261"/>
        <end position="358"/>
    </location>
</feature>
<feature type="compositionally biased region" description="Low complexity" evidence="2">
    <location>
        <begin position="101"/>
        <end position="172"/>
    </location>
</feature>
<feature type="compositionally biased region" description="Polar residues" evidence="2">
    <location>
        <begin position="91"/>
        <end position="100"/>
    </location>
</feature>
<feature type="compositionally biased region" description="Polar residues" evidence="2">
    <location>
        <begin position="181"/>
        <end position="201"/>
    </location>
</feature>
<feature type="compositionally biased region" description="Basic and acidic residues" evidence="2">
    <location>
        <begin position="296"/>
        <end position="315"/>
    </location>
</feature>
<evidence type="ECO:0000256" key="2">
    <source>
        <dbReference type="SAM" id="MobiDB-lite"/>
    </source>
</evidence>